<feature type="compositionally biased region" description="Polar residues" evidence="1">
    <location>
        <begin position="134"/>
        <end position="143"/>
    </location>
</feature>
<evidence type="ECO:0000256" key="1">
    <source>
        <dbReference type="SAM" id="MobiDB-lite"/>
    </source>
</evidence>
<gene>
    <name evidence="2" type="ORF">DFP72DRAFT_1162520</name>
</gene>
<organism evidence="2 3">
    <name type="scientific">Ephemerocybe angulata</name>
    <dbReference type="NCBI Taxonomy" id="980116"/>
    <lineage>
        <taxon>Eukaryota</taxon>
        <taxon>Fungi</taxon>
        <taxon>Dikarya</taxon>
        <taxon>Basidiomycota</taxon>
        <taxon>Agaricomycotina</taxon>
        <taxon>Agaricomycetes</taxon>
        <taxon>Agaricomycetidae</taxon>
        <taxon>Agaricales</taxon>
        <taxon>Agaricineae</taxon>
        <taxon>Psathyrellaceae</taxon>
        <taxon>Ephemerocybe</taxon>
    </lineage>
</organism>
<dbReference type="EMBL" id="JACGCI010000002">
    <property type="protein sequence ID" value="KAF6765741.1"/>
    <property type="molecule type" value="Genomic_DNA"/>
</dbReference>
<keyword evidence="3" id="KW-1185">Reference proteome</keyword>
<comment type="caution">
    <text evidence="2">The sequence shown here is derived from an EMBL/GenBank/DDBJ whole genome shotgun (WGS) entry which is preliminary data.</text>
</comment>
<evidence type="ECO:0000313" key="3">
    <source>
        <dbReference type="Proteomes" id="UP000521943"/>
    </source>
</evidence>
<proteinExistence type="predicted"/>
<accession>A0A8H6MH45</accession>
<protein>
    <submittedName>
        <fullName evidence="2">Uncharacterized protein</fullName>
    </submittedName>
</protein>
<dbReference type="AlphaFoldDB" id="A0A8H6MH45"/>
<evidence type="ECO:0000313" key="2">
    <source>
        <dbReference type="EMBL" id="KAF6765741.1"/>
    </source>
</evidence>
<dbReference type="Proteomes" id="UP000521943">
    <property type="component" value="Unassembled WGS sequence"/>
</dbReference>
<reference evidence="2 3" key="1">
    <citation type="submission" date="2020-07" db="EMBL/GenBank/DDBJ databases">
        <title>Comparative genomics of pyrophilous fungi reveals a link between fire events and developmental genes.</title>
        <authorList>
            <consortium name="DOE Joint Genome Institute"/>
            <person name="Steindorff A.S."/>
            <person name="Carver A."/>
            <person name="Calhoun S."/>
            <person name="Stillman K."/>
            <person name="Liu H."/>
            <person name="Lipzen A."/>
            <person name="Pangilinan J."/>
            <person name="Labutti K."/>
            <person name="Bruns T.D."/>
            <person name="Grigoriev I.V."/>
        </authorList>
    </citation>
    <scope>NUCLEOTIDE SEQUENCE [LARGE SCALE GENOMIC DNA]</scope>
    <source>
        <strain evidence="2 3">CBS 144469</strain>
    </source>
</reference>
<feature type="compositionally biased region" description="Low complexity" evidence="1">
    <location>
        <begin position="159"/>
        <end position="181"/>
    </location>
</feature>
<name>A0A8H6MH45_9AGAR</name>
<feature type="region of interest" description="Disordered" evidence="1">
    <location>
        <begin position="129"/>
        <end position="194"/>
    </location>
</feature>
<feature type="region of interest" description="Disordered" evidence="1">
    <location>
        <begin position="1"/>
        <end position="21"/>
    </location>
</feature>
<feature type="compositionally biased region" description="Pro residues" evidence="1">
    <location>
        <begin position="1"/>
        <end position="15"/>
    </location>
</feature>
<sequence length="617" mass="66402">MSPPPSPSNSPPPSPLYKASLSGRISRVAKRLNLVETTKGAIPMTDPAVDGQAIRLRRKAALDPKSLLAQITPEVDGDSSSAESGPSPTKEVLVLFAPPGYFASRGTDVAEATQPAKFTEGTEANKKAVRFSDQLVSPASTTPSKKDRFIKPLPKRAQRQSSRIAAAPAPTSALTSQSSTSVNDSVESRRRRLKTSEYYQPHKSASRRKAYCTLCASDVDLKAKWDFCFEKWAEHCESATHVEKLRSISAKASGAAIKASKGKGEGKVKLLANATPRTSNLTPKEHVPRTPPSDPNMAVLLNHRFISIAMLLASTSISTAIPISKFQEVELVERGASSCYPLTVEQAKSLPGWSKIEKYAQDTWGGGKVNIVTNPKEYPKATADACIHATSLPVKWIDGGVKCSATKSTIQGQVDGTTQQVTFQQQTGTDQTGQWTVTSASELAKNEEFTLGLDIPSDGIKAGLSGSTTTTVTNTRSSSFTTLNKNLQTTTLAYENKSGQQCEMTLETQTCSGTAKGSAPVVATGMIWFNYADKRASKNDPKGPKHYKYAVDIASVLSEADRTSYIDFQGPVNSVSKTCYVNIDFLWSLQFVLIARLLVLSGIACQGSVDPFARIDF</sequence>
<dbReference type="OrthoDB" id="3010635at2759"/>